<dbReference type="InterPro" id="IPR024079">
    <property type="entry name" value="MetalloPept_cat_dom_sf"/>
</dbReference>
<comment type="cofactor">
    <cofactor evidence="1">
        <name>Zn(2+)</name>
        <dbReference type="ChEBI" id="CHEBI:29105"/>
    </cofactor>
    <text evidence="1">Binds 1 zinc ion per subunit.</text>
</comment>
<dbReference type="PANTHER" id="PTHR10127:SF850">
    <property type="entry name" value="METALLOENDOPEPTIDASE"/>
    <property type="match status" value="1"/>
</dbReference>
<dbReference type="Pfam" id="PF01400">
    <property type="entry name" value="Astacin"/>
    <property type="match status" value="1"/>
</dbReference>
<dbReference type="Gene3D" id="3.40.390.10">
    <property type="entry name" value="Collagenase (Catalytic Domain)"/>
    <property type="match status" value="1"/>
</dbReference>
<keyword evidence="1" id="KW-0482">Metalloprotease</keyword>
<name>A0A9P4UFY8_9PLEO</name>
<keyword evidence="1" id="KW-0479">Metal-binding</keyword>
<dbReference type="OrthoDB" id="291007at2759"/>
<dbReference type="EMBL" id="MU001495">
    <property type="protein sequence ID" value="KAF2449031.1"/>
    <property type="molecule type" value="Genomic_DNA"/>
</dbReference>
<dbReference type="GO" id="GO:0006508">
    <property type="term" value="P:proteolysis"/>
    <property type="evidence" value="ECO:0007669"/>
    <property type="project" value="UniProtKB-KW"/>
</dbReference>
<keyword evidence="1" id="KW-0862">Zinc</keyword>
<dbReference type="PRINTS" id="PR00480">
    <property type="entry name" value="ASTACIN"/>
</dbReference>
<evidence type="ECO:0000256" key="1">
    <source>
        <dbReference type="RuleBase" id="RU361183"/>
    </source>
</evidence>
<keyword evidence="1" id="KW-0645">Protease</keyword>
<dbReference type="GO" id="GO:0046872">
    <property type="term" value="F:metal ion binding"/>
    <property type="evidence" value="ECO:0007669"/>
    <property type="project" value="UniProtKB-KW"/>
</dbReference>
<feature type="chain" id="PRO_5040529978" description="Metalloendopeptidase" evidence="1">
    <location>
        <begin position="20"/>
        <end position="340"/>
    </location>
</feature>
<feature type="signal peptide" evidence="1">
    <location>
        <begin position="1"/>
        <end position="19"/>
    </location>
</feature>
<dbReference type="EC" id="3.4.24.-" evidence="1"/>
<dbReference type="AlphaFoldDB" id="A0A9P4UFY8"/>
<evidence type="ECO:0000313" key="4">
    <source>
        <dbReference type="Proteomes" id="UP000799764"/>
    </source>
</evidence>
<dbReference type="SUPFAM" id="SSF55486">
    <property type="entry name" value="Metalloproteases ('zincins'), catalytic domain"/>
    <property type="match status" value="1"/>
</dbReference>
<keyword evidence="1" id="KW-0732">Signal</keyword>
<proteinExistence type="predicted"/>
<keyword evidence="1" id="KW-0378">Hydrolase</keyword>
<comment type="caution">
    <text evidence="3">The sequence shown here is derived from an EMBL/GenBank/DDBJ whole genome shotgun (WGS) entry which is preliminary data.</text>
</comment>
<organism evidence="3 4">
    <name type="scientific">Karstenula rhodostoma CBS 690.94</name>
    <dbReference type="NCBI Taxonomy" id="1392251"/>
    <lineage>
        <taxon>Eukaryota</taxon>
        <taxon>Fungi</taxon>
        <taxon>Dikarya</taxon>
        <taxon>Ascomycota</taxon>
        <taxon>Pezizomycotina</taxon>
        <taxon>Dothideomycetes</taxon>
        <taxon>Pleosporomycetidae</taxon>
        <taxon>Pleosporales</taxon>
        <taxon>Massarineae</taxon>
        <taxon>Didymosphaeriaceae</taxon>
        <taxon>Karstenula</taxon>
    </lineage>
</organism>
<keyword evidence="4" id="KW-1185">Reference proteome</keyword>
<dbReference type="InterPro" id="IPR001506">
    <property type="entry name" value="Peptidase_M12A"/>
</dbReference>
<evidence type="ECO:0000313" key="3">
    <source>
        <dbReference type="EMBL" id="KAF2449031.1"/>
    </source>
</evidence>
<dbReference type="Proteomes" id="UP000799764">
    <property type="component" value="Unassembled WGS sequence"/>
</dbReference>
<accession>A0A9P4UFY8</accession>
<dbReference type="PANTHER" id="PTHR10127">
    <property type="entry name" value="DISCOIDIN, CUB, EGF, LAMININ , AND ZINC METALLOPROTEASE DOMAIN CONTAINING"/>
    <property type="match status" value="1"/>
</dbReference>
<dbReference type="GO" id="GO:0004222">
    <property type="term" value="F:metalloendopeptidase activity"/>
    <property type="evidence" value="ECO:0007669"/>
    <property type="project" value="UniProtKB-UniRule"/>
</dbReference>
<gene>
    <name evidence="3" type="ORF">P171DRAFT_482066</name>
</gene>
<sequence length="340" mass="38225">MFNFLVLITLILRLAFVGAAPWGITHTNATAHTNSTTHSAEVDKRGIAGTIELTDIYGLVEMYVIPYCYANPTTRQQLGYGFEASIRQWMVALGSPASAQTQHAISVYETLDGQNQPVFCYSNYQSIEQPGTWNNGIWKLTLAIHYIQQWHALATLGFDPRQAPGGHHLYSGLVQGNTLRNAMISLTHQLTHELGHVFGLVHEHQRLDRDSQIHINWDKIAGYREAIAETQRRVPAMTMQQAHDRLPTSETFSRTMGSGAAVNYIIWPFNTPIGSYDFDSIMYYRSLSWARNMQACTPQNTQEYAITGISEAFIPARLSPSQGDAYSLRTMYPYSLRTGQ</sequence>
<evidence type="ECO:0000259" key="2">
    <source>
        <dbReference type="Pfam" id="PF01400"/>
    </source>
</evidence>
<feature type="domain" description="Peptidase M12A" evidence="2">
    <location>
        <begin position="190"/>
        <end position="223"/>
    </location>
</feature>
<protein>
    <recommendedName>
        <fullName evidence="1">Metalloendopeptidase</fullName>
        <ecNumber evidence="1">3.4.24.-</ecNumber>
    </recommendedName>
</protein>
<reference evidence="3" key="1">
    <citation type="journal article" date="2020" name="Stud. Mycol.">
        <title>101 Dothideomycetes genomes: a test case for predicting lifestyles and emergence of pathogens.</title>
        <authorList>
            <person name="Haridas S."/>
            <person name="Albert R."/>
            <person name="Binder M."/>
            <person name="Bloem J."/>
            <person name="Labutti K."/>
            <person name="Salamov A."/>
            <person name="Andreopoulos B."/>
            <person name="Baker S."/>
            <person name="Barry K."/>
            <person name="Bills G."/>
            <person name="Bluhm B."/>
            <person name="Cannon C."/>
            <person name="Castanera R."/>
            <person name="Culley D."/>
            <person name="Daum C."/>
            <person name="Ezra D."/>
            <person name="Gonzalez J."/>
            <person name="Henrissat B."/>
            <person name="Kuo A."/>
            <person name="Liang C."/>
            <person name="Lipzen A."/>
            <person name="Lutzoni F."/>
            <person name="Magnuson J."/>
            <person name="Mondo S."/>
            <person name="Nolan M."/>
            <person name="Ohm R."/>
            <person name="Pangilinan J."/>
            <person name="Park H.-J."/>
            <person name="Ramirez L."/>
            <person name="Alfaro M."/>
            <person name="Sun H."/>
            <person name="Tritt A."/>
            <person name="Yoshinaga Y."/>
            <person name="Zwiers L.-H."/>
            <person name="Turgeon B."/>
            <person name="Goodwin S."/>
            <person name="Spatafora J."/>
            <person name="Crous P."/>
            <person name="Grigoriev I."/>
        </authorList>
    </citation>
    <scope>NUCLEOTIDE SEQUENCE</scope>
    <source>
        <strain evidence="3">CBS 690.94</strain>
    </source>
</reference>